<protein>
    <submittedName>
        <fullName evidence="1">Uncharacterized protein</fullName>
    </submittedName>
</protein>
<dbReference type="EMBL" id="BARW01002444">
    <property type="protein sequence ID" value="GAI71348.1"/>
    <property type="molecule type" value="Genomic_DNA"/>
</dbReference>
<dbReference type="AlphaFoldDB" id="X1QSV9"/>
<proteinExistence type="predicted"/>
<sequence length="58" mass="6757">MVWFGDKSGRHCRWCGEPYRASRPIGRDGFCTGKCKQAHYRAYKKYVTAKTGQQKRSI</sequence>
<name>X1QSV9_9ZZZZ</name>
<evidence type="ECO:0000313" key="1">
    <source>
        <dbReference type="EMBL" id="GAI71348.1"/>
    </source>
</evidence>
<comment type="caution">
    <text evidence="1">The sequence shown here is derived from an EMBL/GenBank/DDBJ whole genome shotgun (WGS) entry which is preliminary data.</text>
</comment>
<gene>
    <name evidence="1" type="ORF">S12H4_06804</name>
</gene>
<accession>X1QSV9</accession>
<reference evidence="1" key="1">
    <citation type="journal article" date="2014" name="Front. Microbiol.">
        <title>High frequency of phylogenetically diverse reductive dehalogenase-homologous genes in deep subseafloor sedimentary metagenomes.</title>
        <authorList>
            <person name="Kawai M."/>
            <person name="Futagami T."/>
            <person name="Toyoda A."/>
            <person name="Takaki Y."/>
            <person name="Nishi S."/>
            <person name="Hori S."/>
            <person name="Arai W."/>
            <person name="Tsubouchi T."/>
            <person name="Morono Y."/>
            <person name="Uchiyama I."/>
            <person name="Ito T."/>
            <person name="Fujiyama A."/>
            <person name="Inagaki F."/>
            <person name="Takami H."/>
        </authorList>
    </citation>
    <scope>NUCLEOTIDE SEQUENCE</scope>
    <source>
        <strain evidence="1">Expedition CK06-06</strain>
    </source>
</reference>
<organism evidence="1">
    <name type="scientific">marine sediment metagenome</name>
    <dbReference type="NCBI Taxonomy" id="412755"/>
    <lineage>
        <taxon>unclassified sequences</taxon>
        <taxon>metagenomes</taxon>
        <taxon>ecological metagenomes</taxon>
    </lineage>
</organism>